<sequence length="72" mass="8025">MYFLLKNANVLNAMHLACGALLNNFQVSHIKQHILAVCAKHGLTECSTTTTATTTLEQCYYAILKYANVTKY</sequence>
<keyword evidence="2" id="KW-1185">Reference proteome</keyword>
<name>A0A0V0S6L4_9BILA</name>
<dbReference type="EMBL" id="JYDL01000032">
    <property type="protein sequence ID" value="KRX22403.1"/>
    <property type="molecule type" value="Genomic_DNA"/>
</dbReference>
<organism evidence="1 2">
    <name type="scientific">Trichinella nelsoni</name>
    <dbReference type="NCBI Taxonomy" id="6336"/>
    <lineage>
        <taxon>Eukaryota</taxon>
        <taxon>Metazoa</taxon>
        <taxon>Ecdysozoa</taxon>
        <taxon>Nematoda</taxon>
        <taxon>Enoplea</taxon>
        <taxon>Dorylaimia</taxon>
        <taxon>Trichinellida</taxon>
        <taxon>Trichinellidae</taxon>
        <taxon>Trichinella</taxon>
    </lineage>
</organism>
<gene>
    <name evidence="1" type="ORF">T07_1425</name>
</gene>
<dbReference type="Proteomes" id="UP000054630">
    <property type="component" value="Unassembled WGS sequence"/>
</dbReference>
<dbReference type="AlphaFoldDB" id="A0A0V0S6L4"/>
<comment type="caution">
    <text evidence="1">The sequence shown here is derived from an EMBL/GenBank/DDBJ whole genome shotgun (WGS) entry which is preliminary data.</text>
</comment>
<protein>
    <submittedName>
        <fullName evidence="1">Uncharacterized protein</fullName>
    </submittedName>
</protein>
<accession>A0A0V0S6L4</accession>
<evidence type="ECO:0000313" key="1">
    <source>
        <dbReference type="EMBL" id="KRX22403.1"/>
    </source>
</evidence>
<evidence type="ECO:0000313" key="2">
    <source>
        <dbReference type="Proteomes" id="UP000054630"/>
    </source>
</evidence>
<proteinExistence type="predicted"/>
<reference evidence="1 2" key="1">
    <citation type="submission" date="2015-01" db="EMBL/GenBank/DDBJ databases">
        <title>Evolution of Trichinella species and genotypes.</title>
        <authorList>
            <person name="Korhonen P.K."/>
            <person name="Edoardo P."/>
            <person name="Giuseppe L.R."/>
            <person name="Gasser R.B."/>
        </authorList>
    </citation>
    <scope>NUCLEOTIDE SEQUENCE [LARGE SCALE GENOMIC DNA]</scope>
    <source>
        <strain evidence="1">ISS37</strain>
    </source>
</reference>